<organism evidence="2 3">
    <name type="scientific">Geomicrobium sediminis</name>
    <dbReference type="NCBI Taxonomy" id="1347788"/>
    <lineage>
        <taxon>Bacteria</taxon>
        <taxon>Bacillati</taxon>
        <taxon>Bacillota</taxon>
        <taxon>Bacilli</taxon>
        <taxon>Bacillales</taxon>
        <taxon>Geomicrobium</taxon>
    </lineage>
</organism>
<gene>
    <name evidence="2" type="ORF">JOD17_000197</name>
</gene>
<dbReference type="Proteomes" id="UP000741863">
    <property type="component" value="Unassembled WGS sequence"/>
</dbReference>
<keyword evidence="3" id="KW-1185">Reference proteome</keyword>
<feature type="compositionally biased region" description="Polar residues" evidence="1">
    <location>
        <begin position="118"/>
        <end position="133"/>
    </location>
</feature>
<dbReference type="EMBL" id="JAFBEC010000001">
    <property type="protein sequence ID" value="MBM7631106.1"/>
    <property type="molecule type" value="Genomic_DNA"/>
</dbReference>
<sequence length="160" mass="16983">MAFKIYQGDTVVVEGESPLEITGIDPNTSIESGEYKAVRVEDDRESEPVDVPAFTTRLIEVEGVSLAPRSSSAETGEEGNRQLNATVSPSEANNPAVSYVIAPEADGLSVSDGGRISWSENTPAGEYTTTVSTDDGGHTDTHVLTLTEPEPEPGEEDNNE</sequence>
<protein>
    <recommendedName>
        <fullName evidence="4">Phage tail protein</fullName>
    </recommendedName>
</protein>
<dbReference type="Pfam" id="PF05345">
    <property type="entry name" value="He_PIG"/>
    <property type="match status" value="1"/>
</dbReference>
<evidence type="ECO:0008006" key="4">
    <source>
        <dbReference type="Google" id="ProtNLM"/>
    </source>
</evidence>
<evidence type="ECO:0000313" key="2">
    <source>
        <dbReference type="EMBL" id="MBM7631106.1"/>
    </source>
</evidence>
<evidence type="ECO:0000256" key="1">
    <source>
        <dbReference type="SAM" id="MobiDB-lite"/>
    </source>
</evidence>
<feature type="compositionally biased region" description="Polar residues" evidence="1">
    <location>
        <begin position="81"/>
        <end position="93"/>
    </location>
</feature>
<feature type="region of interest" description="Disordered" evidence="1">
    <location>
        <begin position="67"/>
        <end position="93"/>
    </location>
</feature>
<proteinExistence type="predicted"/>
<comment type="caution">
    <text evidence="2">The sequence shown here is derived from an EMBL/GenBank/DDBJ whole genome shotgun (WGS) entry which is preliminary data.</text>
</comment>
<reference evidence="2 3" key="1">
    <citation type="submission" date="2021-01" db="EMBL/GenBank/DDBJ databases">
        <title>Genomic Encyclopedia of Type Strains, Phase IV (KMG-IV): sequencing the most valuable type-strain genomes for metagenomic binning, comparative biology and taxonomic classification.</title>
        <authorList>
            <person name="Goeker M."/>
        </authorList>
    </citation>
    <scope>NUCLEOTIDE SEQUENCE [LARGE SCALE GENOMIC DNA]</scope>
    <source>
        <strain evidence="2 3">DSM 25540</strain>
    </source>
</reference>
<dbReference type="RefSeq" id="WP_204695298.1">
    <property type="nucleotide sequence ID" value="NZ_JAFBEC010000001.1"/>
</dbReference>
<evidence type="ECO:0000313" key="3">
    <source>
        <dbReference type="Proteomes" id="UP000741863"/>
    </source>
</evidence>
<feature type="compositionally biased region" description="Acidic residues" evidence="1">
    <location>
        <begin position="149"/>
        <end position="160"/>
    </location>
</feature>
<dbReference type="Gene3D" id="2.60.40.1080">
    <property type="match status" value="1"/>
</dbReference>
<accession>A0ABS2P6Y7</accession>
<feature type="region of interest" description="Disordered" evidence="1">
    <location>
        <begin position="106"/>
        <end position="160"/>
    </location>
</feature>
<name>A0ABS2P6Y7_9BACL</name>